<dbReference type="Pfam" id="PF00107">
    <property type="entry name" value="ADH_zinc_N"/>
    <property type="match status" value="1"/>
</dbReference>
<evidence type="ECO:0000256" key="2">
    <source>
        <dbReference type="ARBA" id="ARBA00008072"/>
    </source>
</evidence>
<keyword evidence="5" id="KW-0560">Oxidoreductase</keyword>
<dbReference type="SUPFAM" id="SSF50129">
    <property type="entry name" value="GroES-like"/>
    <property type="match status" value="1"/>
</dbReference>
<dbReference type="FunFam" id="3.40.50.720:FF:000068">
    <property type="entry name" value="Sorbitol dehydrogenase"/>
    <property type="match status" value="1"/>
</dbReference>
<dbReference type="CDD" id="cd05285">
    <property type="entry name" value="sorbitol_DH"/>
    <property type="match status" value="1"/>
</dbReference>
<dbReference type="InterPro" id="IPR013149">
    <property type="entry name" value="ADH-like_C"/>
</dbReference>
<comment type="caution">
    <text evidence="9">The sequence shown here is derived from an EMBL/GenBank/DDBJ whole genome shotgun (WGS) entry which is preliminary data.</text>
</comment>
<dbReference type="AlphaFoldDB" id="A0AAD9IFQ0"/>
<feature type="domain" description="Enoyl reductase (ER)" evidence="8">
    <location>
        <begin position="1"/>
        <end position="290"/>
    </location>
</feature>
<reference evidence="9" key="1">
    <citation type="submission" date="2021-01" db="EMBL/GenBank/DDBJ databases">
        <authorList>
            <person name="Eckstrom K.M.E."/>
        </authorList>
    </citation>
    <scope>NUCLEOTIDE SEQUENCE</scope>
    <source>
        <strain evidence="9">UVCC 0001</strain>
    </source>
</reference>
<dbReference type="Gene3D" id="3.40.50.720">
    <property type="entry name" value="NAD(P)-binding Rossmann-like Domain"/>
    <property type="match status" value="1"/>
</dbReference>
<dbReference type="Proteomes" id="UP001255856">
    <property type="component" value="Unassembled WGS sequence"/>
</dbReference>
<dbReference type="GO" id="GO:0016616">
    <property type="term" value="F:oxidoreductase activity, acting on the CH-OH group of donors, NAD or NADP as acceptor"/>
    <property type="evidence" value="ECO:0007669"/>
    <property type="project" value="InterPro"/>
</dbReference>
<dbReference type="PANTHER" id="PTHR43161">
    <property type="entry name" value="SORBITOL DEHYDROGENASE"/>
    <property type="match status" value="1"/>
</dbReference>
<evidence type="ECO:0000256" key="7">
    <source>
        <dbReference type="RuleBase" id="RU361277"/>
    </source>
</evidence>
<evidence type="ECO:0000256" key="4">
    <source>
        <dbReference type="ARBA" id="ARBA00022833"/>
    </source>
</evidence>
<dbReference type="InterPro" id="IPR020843">
    <property type="entry name" value="ER"/>
</dbReference>
<dbReference type="InterPro" id="IPR013154">
    <property type="entry name" value="ADH-like_N"/>
</dbReference>
<keyword evidence="10" id="KW-1185">Reference proteome</keyword>
<evidence type="ECO:0000256" key="1">
    <source>
        <dbReference type="ARBA" id="ARBA00001947"/>
    </source>
</evidence>
<comment type="similarity">
    <text evidence="2 7">Belongs to the zinc-containing alcohol dehydrogenase family.</text>
</comment>
<organism evidence="9 10">
    <name type="scientific">Prototheca wickerhamii</name>
    <dbReference type="NCBI Taxonomy" id="3111"/>
    <lineage>
        <taxon>Eukaryota</taxon>
        <taxon>Viridiplantae</taxon>
        <taxon>Chlorophyta</taxon>
        <taxon>core chlorophytes</taxon>
        <taxon>Trebouxiophyceae</taxon>
        <taxon>Chlorellales</taxon>
        <taxon>Chlorellaceae</taxon>
        <taxon>Prototheca</taxon>
    </lineage>
</organism>
<dbReference type="SMART" id="SM00829">
    <property type="entry name" value="PKS_ER"/>
    <property type="match status" value="1"/>
</dbReference>
<accession>A0AAD9IFQ0</accession>
<evidence type="ECO:0000313" key="9">
    <source>
        <dbReference type="EMBL" id="KAK2076783.1"/>
    </source>
</evidence>
<dbReference type="InterPro" id="IPR002328">
    <property type="entry name" value="ADH_Zn_CS"/>
</dbReference>
<evidence type="ECO:0000256" key="3">
    <source>
        <dbReference type="ARBA" id="ARBA00022723"/>
    </source>
</evidence>
<keyword evidence="4 7" id="KW-0862">Zinc</keyword>
<dbReference type="GO" id="GO:0008270">
    <property type="term" value="F:zinc ion binding"/>
    <property type="evidence" value="ECO:0007669"/>
    <property type="project" value="InterPro"/>
</dbReference>
<dbReference type="EMBL" id="JASFZW010000008">
    <property type="protein sequence ID" value="KAK2076783.1"/>
    <property type="molecule type" value="Genomic_DNA"/>
</dbReference>
<comment type="cofactor">
    <cofactor evidence="1 7">
        <name>Zn(2+)</name>
        <dbReference type="ChEBI" id="CHEBI:29105"/>
    </cofactor>
</comment>
<dbReference type="PROSITE" id="PS00059">
    <property type="entry name" value="ADH_ZINC"/>
    <property type="match status" value="1"/>
</dbReference>
<evidence type="ECO:0000256" key="6">
    <source>
        <dbReference type="ARBA" id="ARBA00023027"/>
    </source>
</evidence>
<evidence type="ECO:0000313" key="10">
    <source>
        <dbReference type="Proteomes" id="UP001255856"/>
    </source>
</evidence>
<dbReference type="PANTHER" id="PTHR43161:SF9">
    <property type="entry name" value="SORBITOL DEHYDROGENASE"/>
    <property type="match status" value="1"/>
</dbReference>
<protein>
    <recommendedName>
        <fullName evidence="8">Enoyl reductase (ER) domain-containing protein</fullName>
    </recommendedName>
</protein>
<proteinExistence type="inferred from homology"/>
<evidence type="ECO:0000259" key="8">
    <source>
        <dbReference type="SMART" id="SM00829"/>
    </source>
</evidence>
<dbReference type="InterPro" id="IPR045306">
    <property type="entry name" value="SDH-like"/>
</dbReference>
<gene>
    <name evidence="9" type="ORF">QBZ16_005009</name>
</gene>
<dbReference type="SUPFAM" id="SSF51735">
    <property type="entry name" value="NAD(P)-binding Rossmann-fold domains"/>
    <property type="match status" value="1"/>
</dbReference>
<dbReference type="Gene3D" id="3.90.180.10">
    <property type="entry name" value="Medium-chain alcohol dehydrogenases, catalytic domain"/>
    <property type="match status" value="1"/>
</dbReference>
<keyword evidence="3 7" id="KW-0479">Metal-binding</keyword>
<dbReference type="InterPro" id="IPR036291">
    <property type="entry name" value="NAD(P)-bd_dom_sf"/>
</dbReference>
<name>A0AAD9IFQ0_PROWI</name>
<dbReference type="InterPro" id="IPR011032">
    <property type="entry name" value="GroES-like_sf"/>
</dbReference>
<evidence type="ECO:0000256" key="5">
    <source>
        <dbReference type="ARBA" id="ARBA00023002"/>
    </source>
</evidence>
<keyword evidence="6" id="KW-0520">NAD</keyword>
<dbReference type="Pfam" id="PF08240">
    <property type="entry name" value="ADH_N"/>
    <property type="match status" value="1"/>
</dbReference>
<sequence>MVIGHESAGQVVGVGAGVTSLVPGDRVALEPGVPCGSHKLCREGRYNLDPSIKFFATPPVHGSLANYVDHPADYCFKLPESMDYELGAMCEPLSVGVHACRRGGVCPGKRVLVLGAGPIGLVALVCAKAFGADAVAITDVRQEALDKARELGADHTLRIETQQTGEDVADRVKALACPEGFDVVIDCAGFESTMRTALAAAAAGGRVVLVGMGQTEMSLPLGSASIREVDILGCFRYRNTYPTCIELISSGRVNLGPMITHRFGFSKEEVLQGFETASRPNETHAIKVMFNL</sequence>